<organism evidence="2 3">
    <name type="scientific">Trypanosoma brucei gambiense (strain MHOM/CI/86/DAL972)</name>
    <dbReference type="NCBI Taxonomy" id="679716"/>
    <lineage>
        <taxon>Eukaryota</taxon>
        <taxon>Discoba</taxon>
        <taxon>Euglenozoa</taxon>
        <taxon>Kinetoplastea</taxon>
        <taxon>Metakinetoplastina</taxon>
        <taxon>Trypanosomatida</taxon>
        <taxon>Trypanosomatidae</taxon>
        <taxon>Trypanosoma</taxon>
    </lineage>
</organism>
<sequence>MSWTLESQMQCCFLFLFLFYFIFNIITLRACGRWAFGWAQLPKQGNGGMVRESTVICTISCAYAHVCIYIYLFIYLFTLYECACVSLTTWCFGPLKQLRCPYFLPLFFDVFKCVCLVVCFVLFSI</sequence>
<protein>
    <submittedName>
        <fullName evidence="2">Uncharacterized protein</fullName>
    </submittedName>
</protein>
<reference evidence="3" key="1">
    <citation type="journal article" date="2010" name="PLoS Negl. Trop. Dis.">
        <title>The genome sequence of Trypanosoma brucei gambiense, causative agent of chronic human african trypanosomiasis.</title>
        <authorList>
            <person name="Jackson A.P."/>
            <person name="Sanders M."/>
            <person name="Berry A."/>
            <person name="McQuillan J."/>
            <person name="Aslett M.A."/>
            <person name="Quail M.A."/>
            <person name="Chukualim B."/>
            <person name="Capewell P."/>
            <person name="MacLeod A."/>
            <person name="Melville S.E."/>
            <person name="Gibson W."/>
            <person name="Barry J.D."/>
            <person name="Berriman M."/>
            <person name="Hertz-Fowler C."/>
        </authorList>
    </citation>
    <scope>NUCLEOTIDE SEQUENCE [LARGE SCALE GENOMIC DNA]</scope>
    <source>
        <strain evidence="3">MHOM/CI/86/DAL972</strain>
    </source>
</reference>
<keyword evidence="1" id="KW-0472">Membrane</keyword>
<dbReference type="Proteomes" id="UP000002316">
    <property type="component" value="Chromosome 4"/>
</dbReference>
<evidence type="ECO:0000313" key="3">
    <source>
        <dbReference type="Proteomes" id="UP000002316"/>
    </source>
</evidence>
<dbReference type="EMBL" id="FN554967">
    <property type="protein sequence ID" value="CBH10681.1"/>
    <property type="molecule type" value="Genomic_DNA"/>
</dbReference>
<dbReference type="RefSeq" id="XP_011772969.1">
    <property type="nucleotide sequence ID" value="XM_011774667.1"/>
</dbReference>
<evidence type="ECO:0000256" key="1">
    <source>
        <dbReference type="SAM" id="Phobius"/>
    </source>
</evidence>
<keyword evidence="1" id="KW-0812">Transmembrane</keyword>
<proteinExistence type="predicted"/>
<gene>
    <name evidence="2" type="ORF">TbgDal_IV3800</name>
</gene>
<dbReference type="KEGG" id="tbg:TbgDal_IV3800"/>
<evidence type="ECO:0000313" key="2">
    <source>
        <dbReference type="EMBL" id="CBH10681.1"/>
    </source>
</evidence>
<dbReference type="GeneID" id="23859818"/>
<accession>C9ZN27</accession>
<keyword evidence="1" id="KW-1133">Transmembrane helix</keyword>
<feature type="transmembrane region" description="Helical" evidence="1">
    <location>
        <begin position="12"/>
        <end position="36"/>
    </location>
</feature>
<feature type="transmembrane region" description="Helical" evidence="1">
    <location>
        <begin position="102"/>
        <end position="123"/>
    </location>
</feature>
<dbReference type="AlphaFoldDB" id="C9ZN27"/>
<name>C9ZN27_TRYB9</name>